<dbReference type="Proteomes" id="UP001606305">
    <property type="component" value="Unassembled WGS sequence"/>
</dbReference>
<evidence type="ECO:0008006" key="3">
    <source>
        <dbReference type="Google" id="ProtNLM"/>
    </source>
</evidence>
<protein>
    <recommendedName>
        <fullName evidence="3">Nitroreductase domain-containing protein</fullName>
    </recommendedName>
</protein>
<comment type="caution">
    <text evidence="1">The sequence shown here is derived from an EMBL/GenBank/DDBJ whole genome shotgun (WGS) entry which is preliminary data.</text>
</comment>
<name>A0ABW7GA46_9BURK</name>
<organism evidence="1 2">
    <name type="scientific">Pelomonas nitida</name>
    <dbReference type="NCBI Taxonomy" id="3299027"/>
    <lineage>
        <taxon>Bacteria</taxon>
        <taxon>Pseudomonadati</taxon>
        <taxon>Pseudomonadota</taxon>
        <taxon>Betaproteobacteria</taxon>
        <taxon>Burkholderiales</taxon>
        <taxon>Sphaerotilaceae</taxon>
        <taxon>Roseateles</taxon>
    </lineage>
</organism>
<evidence type="ECO:0000313" key="1">
    <source>
        <dbReference type="EMBL" id="MFG6458827.1"/>
    </source>
</evidence>
<accession>A0ABW7GA46</accession>
<keyword evidence="2" id="KW-1185">Reference proteome</keyword>
<dbReference type="RefSeq" id="WP_394490189.1">
    <property type="nucleotide sequence ID" value="NZ_JBIGIA010000015.1"/>
</dbReference>
<dbReference type="EMBL" id="JBIGIA010000015">
    <property type="protein sequence ID" value="MFG6458827.1"/>
    <property type="molecule type" value="Genomic_DNA"/>
</dbReference>
<reference evidence="1 2" key="1">
    <citation type="submission" date="2024-09" db="EMBL/GenBank/DDBJ databases">
        <title>Novel species of the genus Pelomonas and Roseateles isolated from streams.</title>
        <authorList>
            <person name="Lu H."/>
        </authorList>
    </citation>
    <scope>NUCLEOTIDE SEQUENCE [LARGE SCALE GENOMIC DNA]</scope>
    <source>
        <strain evidence="1 2">BYS96W</strain>
    </source>
</reference>
<gene>
    <name evidence="1" type="ORF">ACG00X_18480</name>
</gene>
<dbReference type="SUPFAM" id="SSF55469">
    <property type="entry name" value="FMN-dependent nitroreductase-like"/>
    <property type="match status" value="2"/>
</dbReference>
<sequence length="504" mass="53444">MSMLALQAAPALPLAQAWWLGTHRRMDLMNVPAFSAAAPAAPTLAPRVTVQRRLHRLPSRLPAELLSLADHLQGRPGAAALDAPAALALLLRHLAAPLSYQADNPYAIHRAVPSPRCAYPCRVFVIERHDAGVRQWLYEGEHQALAVAGGPCDAQALLGEHPLAVIGVARHWVLADKYGDFAPFNGMLEAGMAQAQLQHLAQALGWAAEPLEGDPAALRAASRLCEHPLETVAYGLRLTPAAGQRWPASWPGDAVDTPVATQAPSPRLAEAYDLLPRLAAQFAAIGPAQPFTPALPPTPPRSAPASPDLPPGLGLLQLMRARSAGSDRGGLAPRLAPLPAGTRDQLLALWRALAARRPALPGEAELQPLLMWLDEAAGDTGLFTANGESAGAMPPARLKALLQGSLPHAGVRHNLHGLKCHALWCADLDAAQARHGGAALRRLHLAAGAQAQDFSLAATAFGLFARPLRMMREAVLEGGLALPGPLVYQVMCGLNRRTNTRWEL</sequence>
<proteinExistence type="predicted"/>
<dbReference type="Gene3D" id="3.40.109.10">
    <property type="entry name" value="NADH Oxidase"/>
    <property type="match status" value="2"/>
</dbReference>
<evidence type="ECO:0000313" key="2">
    <source>
        <dbReference type="Proteomes" id="UP001606305"/>
    </source>
</evidence>
<dbReference type="InterPro" id="IPR000415">
    <property type="entry name" value="Nitroreductase-like"/>
</dbReference>